<keyword evidence="3" id="KW-1185">Reference proteome</keyword>
<dbReference type="RefSeq" id="WP_084751903.1">
    <property type="nucleotide sequence ID" value="NZ_CP020563.1"/>
</dbReference>
<sequence length="312" mass="31835">MHTALLAAALLVGCLLAVQSSVNLQLNSAVGTPYGASAIQLGVATGLLLVLAAATGVLGTLGRLPDVEPWLLLGGLASPLYITSGILLFPRLGALAAVGLFVTGQMFASLALDLFGLLGIARKDLTVGIALGAVAVLIGIVVIIRGQKASAPAGAPKTSGAGRAAWLGLGILAGAVLPVQGAVNAQLRDRLKEPITVAVISFTVATFTIAVVLLVLYLTRRTSKPKIAPLKRMPWWGWLGGACAAAYVTGTFLLMPSIGAAVTIALTVTGQQLTSALIDHRGLFRLPQRALTKPRVIGLALLIAGSLTIQLA</sequence>
<dbReference type="InterPro" id="IPR006750">
    <property type="entry name" value="YdcZ"/>
</dbReference>
<dbReference type="KEGG" id="kab:B7C62_32105"/>
<proteinExistence type="predicted"/>
<evidence type="ECO:0000256" key="1">
    <source>
        <dbReference type="SAM" id="Phobius"/>
    </source>
</evidence>
<feature type="transmembrane region" description="Helical" evidence="1">
    <location>
        <begin position="95"/>
        <end position="118"/>
    </location>
</feature>
<dbReference type="AlphaFoldDB" id="A0ABC8C3J6"/>
<feature type="transmembrane region" description="Helical" evidence="1">
    <location>
        <begin position="36"/>
        <end position="58"/>
    </location>
</feature>
<dbReference type="EMBL" id="CP020563">
    <property type="protein sequence ID" value="ARF76410.1"/>
    <property type="molecule type" value="Genomic_DNA"/>
</dbReference>
<evidence type="ECO:0008006" key="4">
    <source>
        <dbReference type="Google" id="ProtNLM"/>
    </source>
</evidence>
<feature type="transmembrane region" description="Helical" evidence="1">
    <location>
        <begin position="238"/>
        <end position="269"/>
    </location>
</feature>
<evidence type="ECO:0000313" key="2">
    <source>
        <dbReference type="EMBL" id="ARF76410.1"/>
    </source>
</evidence>
<feature type="transmembrane region" description="Helical" evidence="1">
    <location>
        <begin position="125"/>
        <end position="144"/>
    </location>
</feature>
<accession>A0ABC8C3J6</accession>
<feature type="transmembrane region" description="Helical" evidence="1">
    <location>
        <begin position="164"/>
        <end position="183"/>
    </location>
</feature>
<dbReference type="PANTHER" id="PTHR34821:SF2">
    <property type="entry name" value="INNER MEMBRANE PROTEIN YDCZ"/>
    <property type="match status" value="1"/>
</dbReference>
<name>A0ABC8C3J6_9ACTN</name>
<feature type="transmembrane region" description="Helical" evidence="1">
    <location>
        <begin position="70"/>
        <end position="89"/>
    </location>
</feature>
<keyword evidence="1" id="KW-1133">Transmembrane helix</keyword>
<organism evidence="2 3">
    <name type="scientific">Kitasatospora albolonga</name>
    <dbReference type="NCBI Taxonomy" id="68173"/>
    <lineage>
        <taxon>Bacteria</taxon>
        <taxon>Bacillati</taxon>
        <taxon>Actinomycetota</taxon>
        <taxon>Actinomycetes</taxon>
        <taxon>Kitasatosporales</taxon>
        <taxon>Streptomycetaceae</taxon>
        <taxon>Kitasatospora</taxon>
    </lineage>
</organism>
<protein>
    <recommendedName>
        <fullName evidence="4">EamA-like transporter family protein</fullName>
    </recommendedName>
</protein>
<feature type="transmembrane region" description="Helical" evidence="1">
    <location>
        <begin position="195"/>
        <end position="218"/>
    </location>
</feature>
<dbReference type="Proteomes" id="UP000192251">
    <property type="component" value="Chromosome"/>
</dbReference>
<reference evidence="2 3" key="1">
    <citation type="submission" date="2017-04" db="EMBL/GenBank/DDBJ databases">
        <title>The complete genome sequence of Streptomyces albolongus YIM 101047, the producer of novel bafilomycins and novel odoriferous sesquiterpenoids.</title>
        <authorList>
            <person name="Yin M."/>
            <person name="Jiang Y."/>
        </authorList>
    </citation>
    <scope>NUCLEOTIDE SEQUENCE [LARGE SCALE GENOMIC DNA]</scope>
    <source>
        <strain evidence="2 3">YIM 101047</strain>
    </source>
</reference>
<gene>
    <name evidence="2" type="ORF">B7C62_32105</name>
</gene>
<keyword evidence="1" id="KW-0472">Membrane</keyword>
<dbReference type="Pfam" id="PF04657">
    <property type="entry name" value="DMT_YdcZ"/>
    <property type="match status" value="2"/>
</dbReference>
<evidence type="ECO:0000313" key="3">
    <source>
        <dbReference type="Proteomes" id="UP000192251"/>
    </source>
</evidence>
<keyword evidence="1" id="KW-0812">Transmembrane</keyword>
<dbReference type="PANTHER" id="PTHR34821">
    <property type="entry name" value="INNER MEMBRANE PROTEIN YDCZ"/>
    <property type="match status" value="1"/>
</dbReference>